<name>A0A4Z1PDJ7_9PEZI</name>
<dbReference type="EMBL" id="SNSC02000001">
    <property type="protein sequence ID" value="TID27585.1"/>
    <property type="molecule type" value="Genomic_DNA"/>
</dbReference>
<keyword evidence="3" id="KW-1185">Reference proteome</keyword>
<protein>
    <submittedName>
        <fullName evidence="2">Uncharacterized protein</fullName>
    </submittedName>
</protein>
<feature type="region of interest" description="Disordered" evidence="1">
    <location>
        <begin position="1"/>
        <end position="57"/>
    </location>
</feature>
<feature type="compositionally biased region" description="Acidic residues" evidence="1">
    <location>
        <begin position="535"/>
        <end position="548"/>
    </location>
</feature>
<evidence type="ECO:0000313" key="2">
    <source>
        <dbReference type="EMBL" id="TID27585.1"/>
    </source>
</evidence>
<evidence type="ECO:0000256" key="1">
    <source>
        <dbReference type="SAM" id="MobiDB-lite"/>
    </source>
</evidence>
<dbReference type="OrthoDB" id="4152607at2759"/>
<gene>
    <name evidence="2" type="ORF">E6O75_ATG00352</name>
</gene>
<proteinExistence type="predicted"/>
<reference evidence="2 3" key="1">
    <citation type="submission" date="2019-04" db="EMBL/GenBank/DDBJ databases">
        <title>High contiguity whole genome sequence and gene annotation resource for two Venturia nashicola isolates.</title>
        <authorList>
            <person name="Prokchorchik M."/>
            <person name="Won K."/>
            <person name="Lee Y."/>
            <person name="Choi E.D."/>
            <person name="Segonzac C."/>
            <person name="Sohn K.H."/>
        </authorList>
    </citation>
    <scope>NUCLEOTIDE SEQUENCE [LARGE SCALE GENOMIC DNA]</scope>
    <source>
        <strain evidence="2 3">PRI2</strain>
    </source>
</reference>
<organism evidence="2 3">
    <name type="scientific">Venturia nashicola</name>
    <dbReference type="NCBI Taxonomy" id="86259"/>
    <lineage>
        <taxon>Eukaryota</taxon>
        <taxon>Fungi</taxon>
        <taxon>Dikarya</taxon>
        <taxon>Ascomycota</taxon>
        <taxon>Pezizomycotina</taxon>
        <taxon>Dothideomycetes</taxon>
        <taxon>Pleosporomycetidae</taxon>
        <taxon>Venturiales</taxon>
        <taxon>Venturiaceae</taxon>
        <taxon>Venturia</taxon>
    </lineage>
</organism>
<feature type="compositionally biased region" description="Basic and acidic residues" evidence="1">
    <location>
        <begin position="569"/>
        <end position="615"/>
    </location>
</feature>
<dbReference type="AlphaFoldDB" id="A0A4Z1PDJ7"/>
<feature type="compositionally biased region" description="Basic residues" evidence="1">
    <location>
        <begin position="15"/>
        <end position="35"/>
    </location>
</feature>
<sequence>MSDLQTERPPVGILAKRKLTYRRGPATKRKKRTARIPRAFENKDEQDSDEDDSVNEGPYEPLDLLNNFAKKASEVEKNQIKKLNTEFKKAFDEANDKELLTEEVDLLKKHICHPKRWLKRSWTLFGLGSTAGFSCPDYYWPNAKRNGKQMHNTLFDIPYATFRHMLGDHLMWEDPPLDELLSWTDSWLFVIVHAIGRYENGQRIAVIACGRASGLTTPNGQSVPFYYANELHNAYQLLDRVWKIGAQDSFHGDRSFKLAARKFSHEWLSHGIVLDPNHEMQHVELGEMILQGLFYLYPELNIRGLSERSGLYEQLTALRQGLFYCANESEITTNDMAIAASIARLFCKPGEGKAPLSILLDTLSLRERMPHNNKFRSWIVENYTAEEVREEWYPDIHIIPDNLPENVQSVELLREAFAALTTEPTPQIVLIHSNRGKGKNFARYKEEDLCNRSEMCVDDRDKKKEHWNNVLSDCFKNDSNSLMRRKKVTIQLWKESATTDHRGLVQLLRSEINIWKLTKKQRGANLRAVEREQYEESDIEEPEEEDKDGVEAETQIHDKEDDVEDPKEEDEHGREERRDKETQVQHEEDYHQHQGNEHPESALESQLEKPPKEADTGGTTYKLITGYASAITDSTKSQSNIKTTEELFVEEIRKHCNKMFQRWEARSRLRAANREFKANNLPGLISLDSMDNNGGPDSVPVFSPTNSVLQTDSLSSLQTSISLRSQDNTSF</sequence>
<evidence type="ECO:0000313" key="3">
    <source>
        <dbReference type="Proteomes" id="UP000298493"/>
    </source>
</evidence>
<dbReference type="Proteomes" id="UP000298493">
    <property type="component" value="Unassembled WGS sequence"/>
</dbReference>
<accession>A0A4Z1PDJ7</accession>
<feature type="region of interest" description="Disordered" evidence="1">
    <location>
        <begin position="529"/>
        <end position="619"/>
    </location>
</feature>
<comment type="caution">
    <text evidence="2">The sequence shown here is derived from an EMBL/GenBank/DDBJ whole genome shotgun (WGS) entry which is preliminary data.</text>
</comment>